<reference evidence="1" key="1">
    <citation type="submission" date="2018-11" db="EMBL/GenBank/DDBJ databases">
        <authorList>
            <consortium name="Pathogen Informatics"/>
        </authorList>
    </citation>
    <scope>NUCLEOTIDE SEQUENCE</scope>
</reference>
<comment type="caution">
    <text evidence="1">The sequence shown here is derived from an EMBL/GenBank/DDBJ whole genome shotgun (WGS) entry which is preliminary data.</text>
</comment>
<evidence type="ECO:0000313" key="1">
    <source>
        <dbReference type="EMBL" id="VEL41063.1"/>
    </source>
</evidence>
<sequence>MAEHFHFKTLHRHLPSNMILKAQLVPNLDACFRSCAFPFSLSQLQVLESVQPERIHTNFGVQQVPVPGTFLFNAVTRIDRMTNCGDNFKVLYSIDSGDSDGRCCYDCSFKARLVPPSANMHNSQFHTSSIPAPYWPGLPDQRRSVARVASARPCGARAQATLSETLFNPLVCADWPTRSA</sequence>
<keyword evidence="2" id="KW-1185">Reference proteome</keyword>
<gene>
    <name evidence="1" type="ORF">PXEA_LOCUS34503</name>
</gene>
<protein>
    <submittedName>
        <fullName evidence="1">Uncharacterized protein</fullName>
    </submittedName>
</protein>
<dbReference type="Proteomes" id="UP000784294">
    <property type="component" value="Unassembled WGS sequence"/>
</dbReference>
<evidence type="ECO:0000313" key="2">
    <source>
        <dbReference type="Proteomes" id="UP000784294"/>
    </source>
</evidence>
<name>A0A3S5BAG3_9PLAT</name>
<organism evidence="1 2">
    <name type="scientific">Protopolystoma xenopodis</name>
    <dbReference type="NCBI Taxonomy" id="117903"/>
    <lineage>
        <taxon>Eukaryota</taxon>
        <taxon>Metazoa</taxon>
        <taxon>Spiralia</taxon>
        <taxon>Lophotrochozoa</taxon>
        <taxon>Platyhelminthes</taxon>
        <taxon>Monogenea</taxon>
        <taxon>Polyopisthocotylea</taxon>
        <taxon>Polystomatidea</taxon>
        <taxon>Polystomatidae</taxon>
        <taxon>Protopolystoma</taxon>
    </lineage>
</organism>
<proteinExistence type="predicted"/>
<accession>A0A3S5BAG3</accession>
<dbReference type="AlphaFoldDB" id="A0A3S5BAG3"/>
<dbReference type="EMBL" id="CAAALY010267710">
    <property type="protein sequence ID" value="VEL41063.1"/>
    <property type="molecule type" value="Genomic_DNA"/>
</dbReference>